<evidence type="ECO:0000313" key="2">
    <source>
        <dbReference type="Proteomes" id="UP000230069"/>
    </source>
</evidence>
<dbReference type="FunCoup" id="A0A2G5DYH5">
    <property type="interactions" value="2137"/>
</dbReference>
<sequence length="342" mass="36793">MKASLKFREEEKPPLLRVKVPLNILGFPFQSGVSACGDSKDLSLNLTTFFESGPSLKLVYKPNDSWNPFSLVVKTGIGPFGSPISAPLSMSAEFNLLSRGNPSFFLRFNPQFGDFSIKKSSGSQSAKNFILGGEKALQNGGGGGGDKPLENGGFIKLDNNGFLARVNGGSNAVSNMIDGVFNGVEMSAKTLLPIRNKAVLKFNWGVRFPEELKADVIDGLGFRNSTGGISLSKIPFLVMNKISIEHVAGDGLKIDNGKNKKKHADMEKEAEEVCIDVKRQLDVLHAENGLLRRAVDELKSEIGIGKSGKSVGDYSNSERKASDIGNFMDIEAKKASSVISAM</sequence>
<accession>A0A2G5DYH5</accession>
<dbReference type="OrthoDB" id="1926966at2759"/>
<keyword evidence="2" id="KW-1185">Reference proteome</keyword>
<reference evidence="1 2" key="1">
    <citation type="submission" date="2017-09" db="EMBL/GenBank/DDBJ databases">
        <title>WGS assembly of Aquilegia coerulea Goldsmith.</title>
        <authorList>
            <person name="Hodges S."/>
            <person name="Kramer E."/>
            <person name="Nordborg M."/>
            <person name="Tomkins J."/>
            <person name="Borevitz J."/>
            <person name="Derieg N."/>
            <person name="Yan J."/>
            <person name="Mihaltcheva S."/>
            <person name="Hayes R.D."/>
            <person name="Rokhsar D."/>
        </authorList>
    </citation>
    <scope>NUCLEOTIDE SEQUENCE [LARGE SCALE GENOMIC DNA]</scope>
    <source>
        <strain evidence="2">cv. Goldsmith</strain>
    </source>
</reference>
<proteinExistence type="predicted"/>
<dbReference type="PANTHER" id="PTHR34285">
    <property type="entry name" value="OS08G0510800 PROTEIN"/>
    <property type="match status" value="1"/>
</dbReference>
<evidence type="ECO:0000313" key="1">
    <source>
        <dbReference type="EMBL" id="PIA48579.1"/>
    </source>
</evidence>
<dbReference type="AlphaFoldDB" id="A0A2G5DYH5"/>
<gene>
    <name evidence="1" type="ORF">AQUCO_01400874v1</name>
</gene>
<protein>
    <submittedName>
        <fullName evidence="1">Uncharacterized protein</fullName>
    </submittedName>
</protein>
<dbReference type="STRING" id="218851.A0A2G5DYH5"/>
<name>A0A2G5DYH5_AQUCA</name>
<dbReference type="Proteomes" id="UP000230069">
    <property type="component" value="Unassembled WGS sequence"/>
</dbReference>
<dbReference type="InParanoid" id="A0A2G5DYH5"/>
<organism evidence="1 2">
    <name type="scientific">Aquilegia coerulea</name>
    <name type="common">Rocky mountain columbine</name>
    <dbReference type="NCBI Taxonomy" id="218851"/>
    <lineage>
        <taxon>Eukaryota</taxon>
        <taxon>Viridiplantae</taxon>
        <taxon>Streptophyta</taxon>
        <taxon>Embryophyta</taxon>
        <taxon>Tracheophyta</taxon>
        <taxon>Spermatophyta</taxon>
        <taxon>Magnoliopsida</taxon>
        <taxon>Ranunculales</taxon>
        <taxon>Ranunculaceae</taxon>
        <taxon>Thalictroideae</taxon>
        <taxon>Aquilegia</taxon>
    </lineage>
</organism>
<dbReference type="PANTHER" id="PTHR34285:SF3">
    <property type="entry name" value="OS08G0510800 PROTEIN"/>
    <property type="match status" value="1"/>
</dbReference>
<dbReference type="EMBL" id="KZ305031">
    <property type="protein sequence ID" value="PIA48579.1"/>
    <property type="molecule type" value="Genomic_DNA"/>
</dbReference>